<dbReference type="AlphaFoldDB" id="A0AAV5HSH6"/>
<organism evidence="1 2">
    <name type="scientific">Rubroshorea leprosula</name>
    <dbReference type="NCBI Taxonomy" id="152421"/>
    <lineage>
        <taxon>Eukaryota</taxon>
        <taxon>Viridiplantae</taxon>
        <taxon>Streptophyta</taxon>
        <taxon>Embryophyta</taxon>
        <taxon>Tracheophyta</taxon>
        <taxon>Spermatophyta</taxon>
        <taxon>Magnoliopsida</taxon>
        <taxon>eudicotyledons</taxon>
        <taxon>Gunneridae</taxon>
        <taxon>Pentapetalae</taxon>
        <taxon>rosids</taxon>
        <taxon>malvids</taxon>
        <taxon>Malvales</taxon>
        <taxon>Dipterocarpaceae</taxon>
        <taxon>Rubroshorea</taxon>
    </lineage>
</organism>
<evidence type="ECO:0008006" key="3">
    <source>
        <dbReference type="Google" id="ProtNLM"/>
    </source>
</evidence>
<proteinExistence type="predicted"/>
<keyword evidence="2" id="KW-1185">Reference proteome</keyword>
<gene>
    <name evidence="1" type="ORF">SLEP1_g5599</name>
</gene>
<evidence type="ECO:0000313" key="1">
    <source>
        <dbReference type="EMBL" id="GKU91778.1"/>
    </source>
</evidence>
<dbReference type="PANTHER" id="PTHR33527:SF28">
    <property type="entry name" value="GB|AAD43168.1"/>
    <property type="match status" value="1"/>
</dbReference>
<dbReference type="PANTHER" id="PTHR33527">
    <property type="entry name" value="OS07G0274300 PROTEIN"/>
    <property type="match status" value="1"/>
</dbReference>
<dbReference type="EMBL" id="BPVZ01000005">
    <property type="protein sequence ID" value="GKU91778.1"/>
    <property type="molecule type" value="Genomic_DNA"/>
</dbReference>
<reference evidence="1 2" key="1">
    <citation type="journal article" date="2021" name="Commun. Biol.">
        <title>The genome of Shorea leprosula (Dipterocarpaceae) highlights the ecological relevance of drought in aseasonal tropical rainforests.</title>
        <authorList>
            <person name="Ng K.K.S."/>
            <person name="Kobayashi M.J."/>
            <person name="Fawcett J.A."/>
            <person name="Hatakeyama M."/>
            <person name="Paape T."/>
            <person name="Ng C.H."/>
            <person name="Ang C.C."/>
            <person name="Tnah L.H."/>
            <person name="Lee C.T."/>
            <person name="Nishiyama T."/>
            <person name="Sese J."/>
            <person name="O'Brien M.J."/>
            <person name="Copetti D."/>
            <person name="Mohd Noor M.I."/>
            <person name="Ong R.C."/>
            <person name="Putra M."/>
            <person name="Sireger I.Z."/>
            <person name="Indrioko S."/>
            <person name="Kosugi Y."/>
            <person name="Izuno A."/>
            <person name="Isagi Y."/>
            <person name="Lee S.L."/>
            <person name="Shimizu K.K."/>
        </authorList>
    </citation>
    <scope>NUCLEOTIDE SEQUENCE [LARGE SCALE GENOMIC DNA]</scope>
    <source>
        <strain evidence="1">214</strain>
    </source>
</reference>
<protein>
    <recommendedName>
        <fullName evidence="3">RRM domain-containing protein</fullName>
    </recommendedName>
</protein>
<evidence type="ECO:0000313" key="2">
    <source>
        <dbReference type="Proteomes" id="UP001054252"/>
    </source>
</evidence>
<name>A0AAV5HSH6_9ROSI</name>
<accession>A0AAV5HSH6</accession>
<sequence length="351" mass="39545">MADSFDQDALRPLTKEEFNAFHNIDRIMFFRLVFNLQRDPGESMKVMAFLLWLEQTKQACNLVYDTLPWPNSLVNALANEVVLCLQCIESIEFPSALNGVHIPLIHKMTKGGVSLRFFHDDRLCIIHGIKKIVNEVCLRAFEDIMEQVKQSKAKSVVEDIEGQGMNPLFQEVPPVVPGVVNYGTTVLGTVQQEPGFVTAGVDSKSVELDVYDLVVQRKVMNGEVGEDMNRVSKTTGEKEKREVEDPADERTIFLTFSKGYPISEKEVIDYFTRKFGDCIEAIHMQEVPVEKQPLYARLVVQSPSSLEKILGGRYKANFSINGKHLRGRKYMPEKAKFTGPSMSRSASSTAS</sequence>
<comment type="caution">
    <text evidence="1">The sequence shown here is derived from an EMBL/GenBank/DDBJ whole genome shotgun (WGS) entry which is preliminary data.</text>
</comment>
<dbReference type="Proteomes" id="UP001054252">
    <property type="component" value="Unassembled WGS sequence"/>
</dbReference>